<dbReference type="GO" id="GO:0005886">
    <property type="term" value="C:plasma membrane"/>
    <property type="evidence" value="ECO:0007669"/>
    <property type="project" value="UniProtKB-SubCell"/>
</dbReference>
<dbReference type="PANTHER" id="PTHR30213:SF0">
    <property type="entry name" value="UPF0761 MEMBRANE PROTEIN YIHY"/>
    <property type="match status" value="1"/>
</dbReference>
<dbReference type="PIRSF" id="PIRSF035875">
    <property type="entry name" value="RNase_BN"/>
    <property type="match status" value="1"/>
</dbReference>
<keyword evidence="5 6" id="KW-0472">Membrane</keyword>
<dbReference type="OrthoDB" id="9775903at2"/>
<comment type="caution">
    <text evidence="7">The sequence shown here is derived from an EMBL/GenBank/DDBJ whole genome shotgun (WGS) entry which is preliminary data.</text>
</comment>
<feature type="transmembrane region" description="Helical" evidence="6">
    <location>
        <begin position="32"/>
        <end position="56"/>
    </location>
</feature>
<evidence type="ECO:0000256" key="2">
    <source>
        <dbReference type="ARBA" id="ARBA00022475"/>
    </source>
</evidence>
<organism evidence="7 8">
    <name type="scientific">Peribacillus glennii</name>
    <dbReference type="NCBI Taxonomy" id="2303991"/>
    <lineage>
        <taxon>Bacteria</taxon>
        <taxon>Bacillati</taxon>
        <taxon>Bacillota</taxon>
        <taxon>Bacilli</taxon>
        <taxon>Bacillales</taxon>
        <taxon>Bacillaceae</taxon>
        <taxon>Peribacillus</taxon>
    </lineage>
</organism>
<reference evidence="7 8" key="1">
    <citation type="submission" date="2018-08" db="EMBL/GenBank/DDBJ databases">
        <title>Bacillus chawlae sp. nov., Bacillus glennii sp. nov., and Bacillus saganii sp. nov. Isolated from the Vehicle Assembly Building at Kennedy Space Center where the Viking Spacecraft were Assembled.</title>
        <authorList>
            <person name="Seuylemezian A."/>
            <person name="Vaishampayan P."/>
        </authorList>
    </citation>
    <scope>NUCLEOTIDE SEQUENCE [LARGE SCALE GENOMIC DNA]</scope>
    <source>
        <strain evidence="7 8">V44-8</strain>
    </source>
</reference>
<dbReference type="PANTHER" id="PTHR30213">
    <property type="entry name" value="INNER MEMBRANE PROTEIN YHJD"/>
    <property type="match status" value="1"/>
</dbReference>
<protein>
    <submittedName>
        <fullName evidence="7">YihY/virulence factor BrkB family protein</fullName>
    </submittedName>
</protein>
<evidence type="ECO:0000256" key="3">
    <source>
        <dbReference type="ARBA" id="ARBA00022692"/>
    </source>
</evidence>
<evidence type="ECO:0000256" key="5">
    <source>
        <dbReference type="ARBA" id="ARBA00023136"/>
    </source>
</evidence>
<keyword evidence="4 6" id="KW-1133">Transmembrane helix</keyword>
<dbReference type="InterPro" id="IPR017039">
    <property type="entry name" value="Virul_fac_BrkB"/>
</dbReference>
<evidence type="ECO:0000256" key="1">
    <source>
        <dbReference type="ARBA" id="ARBA00004651"/>
    </source>
</evidence>
<proteinExistence type="predicted"/>
<comment type="subcellular location">
    <subcellularLocation>
        <location evidence="1">Cell membrane</location>
        <topology evidence="1">Multi-pass membrane protein</topology>
    </subcellularLocation>
</comment>
<dbReference type="Proteomes" id="UP000262939">
    <property type="component" value="Unassembled WGS sequence"/>
</dbReference>
<evidence type="ECO:0000313" key="8">
    <source>
        <dbReference type="Proteomes" id="UP000262939"/>
    </source>
</evidence>
<feature type="transmembrane region" description="Helical" evidence="6">
    <location>
        <begin position="210"/>
        <end position="230"/>
    </location>
</feature>
<evidence type="ECO:0000256" key="6">
    <source>
        <dbReference type="SAM" id="Phobius"/>
    </source>
</evidence>
<feature type="transmembrane region" description="Helical" evidence="6">
    <location>
        <begin position="177"/>
        <end position="198"/>
    </location>
</feature>
<gene>
    <name evidence="7" type="ORF">D0466_13350</name>
</gene>
<name>A0A372LBU4_9BACI</name>
<evidence type="ECO:0000313" key="7">
    <source>
        <dbReference type="EMBL" id="RFU62930.1"/>
    </source>
</evidence>
<dbReference type="RefSeq" id="WP_117323057.1">
    <property type="nucleotide sequence ID" value="NZ_QVTD01000008.1"/>
</dbReference>
<keyword evidence="8" id="KW-1185">Reference proteome</keyword>
<keyword evidence="3 6" id="KW-0812">Transmembrane</keyword>
<accession>A0A372LBU4</accession>
<dbReference type="AlphaFoldDB" id="A0A372LBU4"/>
<keyword evidence="2" id="KW-1003">Cell membrane</keyword>
<dbReference type="NCBIfam" id="TIGR00765">
    <property type="entry name" value="yihY_not_rbn"/>
    <property type="match status" value="1"/>
</dbReference>
<evidence type="ECO:0000256" key="4">
    <source>
        <dbReference type="ARBA" id="ARBA00022989"/>
    </source>
</evidence>
<dbReference type="Pfam" id="PF03631">
    <property type="entry name" value="Virul_fac_BrkB"/>
    <property type="match status" value="1"/>
</dbReference>
<sequence>MTERQESGRPSFFLDLINRMSGDDVTGLAAQLAYFFLLSLFPLLLFLVSILPYLSLSPQDILNLVRSYAPQESMQVIERNLNQVMQGNGSVLSFGILATLWSGSNGINTMVRAFNRAYKVVENRHFLVARAMSMILTIAMIFVFVVALLLPVFGRQIGLFFTSNFGLSDEFLHIWNALRWVVSSLVLFFVLTMLYWIAPNKKINCLSVMPGALAATVGWCLVSLGFSFYVEKFGSYTSTYGSLGGIIVLMIWFYLSGFIIIIGGEINAIKSERKKPNC</sequence>
<feature type="transmembrane region" description="Helical" evidence="6">
    <location>
        <begin position="242"/>
        <end position="264"/>
    </location>
</feature>
<dbReference type="EMBL" id="QVTD01000008">
    <property type="protein sequence ID" value="RFU62930.1"/>
    <property type="molecule type" value="Genomic_DNA"/>
</dbReference>
<feature type="transmembrane region" description="Helical" evidence="6">
    <location>
        <begin position="134"/>
        <end position="157"/>
    </location>
</feature>